<dbReference type="InterPro" id="IPR000086">
    <property type="entry name" value="NUDIX_hydrolase_dom"/>
</dbReference>
<dbReference type="Proteomes" id="UP000186058">
    <property type="component" value="Unassembled WGS sequence"/>
</dbReference>
<evidence type="ECO:0000313" key="5">
    <source>
        <dbReference type="EMBL" id="OKP86061.1"/>
    </source>
</evidence>
<organism evidence="5 6">
    <name type="scientific">Paenibacillus helianthi</name>
    <dbReference type="NCBI Taxonomy" id="1349432"/>
    <lineage>
        <taxon>Bacteria</taxon>
        <taxon>Bacillati</taxon>
        <taxon>Bacillota</taxon>
        <taxon>Bacilli</taxon>
        <taxon>Bacillales</taxon>
        <taxon>Paenibacillaceae</taxon>
        <taxon>Paenibacillus</taxon>
    </lineage>
</organism>
<dbReference type="SUPFAM" id="SSF55811">
    <property type="entry name" value="Nudix"/>
    <property type="match status" value="1"/>
</dbReference>
<comment type="cofactor">
    <cofactor evidence="1">
        <name>Mg(2+)</name>
        <dbReference type="ChEBI" id="CHEBI:18420"/>
    </cofactor>
</comment>
<evidence type="ECO:0000256" key="3">
    <source>
        <dbReference type="RuleBase" id="RU003476"/>
    </source>
</evidence>
<evidence type="ECO:0000256" key="1">
    <source>
        <dbReference type="ARBA" id="ARBA00001946"/>
    </source>
</evidence>
<dbReference type="EMBL" id="LVWI01000041">
    <property type="protein sequence ID" value="OKP86061.1"/>
    <property type="molecule type" value="Genomic_DNA"/>
</dbReference>
<dbReference type="InterPro" id="IPR015797">
    <property type="entry name" value="NUDIX_hydrolase-like_dom_sf"/>
</dbReference>
<reference evidence="5 6" key="1">
    <citation type="submission" date="2016-03" db="EMBL/GenBank/DDBJ databases">
        <authorList>
            <person name="Sant'Anna F.H."/>
            <person name="Ambrosini A."/>
            <person name="Souza R."/>
            <person name="Bach E."/>
            <person name="Fernandes G."/>
            <person name="Balsanelli E."/>
            <person name="Baura V.A."/>
            <person name="Souza E.M."/>
            <person name="Passaglia L."/>
        </authorList>
    </citation>
    <scope>NUCLEOTIDE SEQUENCE [LARGE SCALE GENOMIC DNA]</scope>
    <source>
        <strain evidence="5 6">P26E</strain>
    </source>
</reference>
<evidence type="ECO:0000313" key="6">
    <source>
        <dbReference type="Proteomes" id="UP000186058"/>
    </source>
</evidence>
<dbReference type="Gene3D" id="3.90.79.10">
    <property type="entry name" value="Nucleoside Triphosphate Pyrophosphohydrolase"/>
    <property type="match status" value="1"/>
</dbReference>
<keyword evidence="6" id="KW-1185">Reference proteome</keyword>
<protein>
    <submittedName>
        <fullName evidence="5">ADP-ribose pyrophosphatase</fullName>
    </submittedName>
</protein>
<proteinExistence type="inferred from homology"/>
<evidence type="ECO:0000256" key="2">
    <source>
        <dbReference type="ARBA" id="ARBA00022801"/>
    </source>
</evidence>
<dbReference type="PANTHER" id="PTHR43046:SF2">
    <property type="entry name" value="8-OXO-DGTP DIPHOSPHATASE-RELATED"/>
    <property type="match status" value="1"/>
</dbReference>
<comment type="caution">
    <text evidence="5">The sequence shown here is derived from an EMBL/GenBank/DDBJ whole genome shotgun (WGS) entry which is preliminary data.</text>
</comment>
<dbReference type="PROSITE" id="PS00893">
    <property type="entry name" value="NUDIX_BOX"/>
    <property type="match status" value="1"/>
</dbReference>
<feature type="domain" description="Nudix hydrolase" evidence="4">
    <location>
        <begin position="17"/>
        <end position="139"/>
    </location>
</feature>
<dbReference type="PANTHER" id="PTHR43046">
    <property type="entry name" value="GDP-MANNOSE MANNOSYL HYDROLASE"/>
    <property type="match status" value="1"/>
</dbReference>
<dbReference type="Pfam" id="PF00293">
    <property type="entry name" value="NUDIX"/>
    <property type="match status" value="1"/>
</dbReference>
<comment type="similarity">
    <text evidence="3">Belongs to the Nudix hydrolase family.</text>
</comment>
<name>A0ABX3ERI3_9BACL</name>
<gene>
    <name evidence="5" type="ORF">A3844_14595</name>
</gene>
<dbReference type="PRINTS" id="PR00502">
    <property type="entry name" value="NUDIXFAMILY"/>
</dbReference>
<sequence>MDKMNEGRSCEMEVSQKHTVTAAVVVINDRNEILLKYGPKRGWEIPGGRVEVGESLSAAAVRETKEETGMDIEIIKFCGFFQNVKESVYNTLFMGRPIGGEFRISAESLEIRYFSIEEALEKITWKSFREQIEYCLHYEEQFLVEYNNRNYKKKIYCGDIEEGPDFI</sequence>
<keyword evidence="2 3" id="KW-0378">Hydrolase</keyword>
<dbReference type="CDD" id="cd02883">
    <property type="entry name" value="NUDIX_Hydrolase"/>
    <property type="match status" value="1"/>
</dbReference>
<dbReference type="PROSITE" id="PS51462">
    <property type="entry name" value="NUDIX"/>
    <property type="match status" value="1"/>
</dbReference>
<dbReference type="InterPro" id="IPR020084">
    <property type="entry name" value="NUDIX_hydrolase_CS"/>
</dbReference>
<dbReference type="InterPro" id="IPR020476">
    <property type="entry name" value="Nudix_hydrolase"/>
</dbReference>
<accession>A0ABX3ERI3</accession>
<evidence type="ECO:0000259" key="4">
    <source>
        <dbReference type="PROSITE" id="PS51462"/>
    </source>
</evidence>